<reference evidence="1 2" key="1">
    <citation type="journal article" date="2012" name="New Phytol.">
        <title>Insight into trade-off between wood decay and parasitism from the genome of a fungal forest pathogen.</title>
        <authorList>
            <person name="Olson A."/>
            <person name="Aerts A."/>
            <person name="Asiegbu F."/>
            <person name="Belbahri L."/>
            <person name="Bouzid O."/>
            <person name="Broberg A."/>
            <person name="Canback B."/>
            <person name="Coutinho P.M."/>
            <person name="Cullen D."/>
            <person name="Dalman K."/>
            <person name="Deflorio G."/>
            <person name="van Diepen L.T."/>
            <person name="Dunand C."/>
            <person name="Duplessis S."/>
            <person name="Durling M."/>
            <person name="Gonthier P."/>
            <person name="Grimwood J."/>
            <person name="Fossdal C.G."/>
            <person name="Hansson D."/>
            <person name="Henrissat B."/>
            <person name="Hietala A."/>
            <person name="Himmelstrand K."/>
            <person name="Hoffmeister D."/>
            <person name="Hogberg N."/>
            <person name="James T.Y."/>
            <person name="Karlsson M."/>
            <person name="Kohler A."/>
            <person name="Kues U."/>
            <person name="Lee Y.H."/>
            <person name="Lin Y.C."/>
            <person name="Lind M."/>
            <person name="Lindquist E."/>
            <person name="Lombard V."/>
            <person name="Lucas S."/>
            <person name="Lunden K."/>
            <person name="Morin E."/>
            <person name="Murat C."/>
            <person name="Park J."/>
            <person name="Raffaello T."/>
            <person name="Rouze P."/>
            <person name="Salamov A."/>
            <person name="Schmutz J."/>
            <person name="Solheim H."/>
            <person name="Stahlberg J."/>
            <person name="Velez H."/>
            <person name="de Vries R.P."/>
            <person name="Wiebenga A."/>
            <person name="Woodward S."/>
            <person name="Yakovlev I."/>
            <person name="Garbelotto M."/>
            <person name="Martin F."/>
            <person name="Grigoriev I.V."/>
            <person name="Stenlid J."/>
        </authorList>
    </citation>
    <scope>NUCLEOTIDE SEQUENCE [LARGE SCALE GENOMIC DNA]</scope>
    <source>
        <strain evidence="1 2">TC 32-1</strain>
    </source>
</reference>
<name>W4KFJ3_HETIT</name>
<dbReference type="HOGENOM" id="CLU_2498134_0_0_1"/>
<proteinExistence type="predicted"/>
<keyword evidence="2" id="KW-1185">Reference proteome</keyword>
<accession>W4KFJ3</accession>
<organism evidence="1 2">
    <name type="scientific">Heterobasidion irregulare (strain TC 32-1)</name>
    <dbReference type="NCBI Taxonomy" id="747525"/>
    <lineage>
        <taxon>Eukaryota</taxon>
        <taxon>Fungi</taxon>
        <taxon>Dikarya</taxon>
        <taxon>Basidiomycota</taxon>
        <taxon>Agaricomycotina</taxon>
        <taxon>Agaricomycetes</taxon>
        <taxon>Russulales</taxon>
        <taxon>Bondarzewiaceae</taxon>
        <taxon>Heterobasidion</taxon>
        <taxon>Heterobasidion annosum species complex</taxon>
    </lineage>
</organism>
<dbReference type="InParanoid" id="W4KFJ3"/>
<dbReference type="GeneID" id="20668315"/>
<dbReference type="AlphaFoldDB" id="W4KFJ3"/>
<gene>
    <name evidence="1" type="ORF">HETIRDRAFT_170994</name>
</gene>
<evidence type="ECO:0000313" key="2">
    <source>
        <dbReference type="Proteomes" id="UP000030671"/>
    </source>
</evidence>
<protein>
    <submittedName>
        <fullName evidence="1">Uncharacterized protein</fullName>
    </submittedName>
</protein>
<dbReference type="EMBL" id="KI925456">
    <property type="protein sequence ID" value="ETW84499.1"/>
    <property type="molecule type" value="Genomic_DNA"/>
</dbReference>
<dbReference type="KEGG" id="hir:HETIRDRAFT_170994"/>
<dbReference type="RefSeq" id="XP_009544163.1">
    <property type="nucleotide sequence ID" value="XM_009545868.1"/>
</dbReference>
<evidence type="ECO:0000313" key="1">
    <source>
        <dbReference type="EMBL" id="ETW84499.1"/>
    </source>
</evidence>
<dbReference type="Proteomes" id="UP000030671">
    <property type="component" value="Unassembled WGS sequence"/>
</dbReference>
<sequence>MSIFCASGASYGVASAQKLIIATAKTCSEVRVPSAMFMPRQTFGLRDACRNRRRTVITAASKVQPYHAALHLLLDLEKSRCSGERH</sequence>